<keyword evidence="2" id="KW-1003">Cell membrane</keyword>
<protein>
    <submittedName>
        <fullName evidence="8">Type II secretion system F family protein</fullName>
    </submittedName>
</protein>
<comment type="caution">
    <text evidence="8">The sequence shown here is derived from an EMBL/GenBank/DDBJ whole genome shotgun (WGS) entry which is preliminary data.</text>
</comment>
<keyword evidence="3 6" id="KW-0812">Transmembrane</keyword>
<organism evidence="8 9">
    <name type="scientific">Verminephrobacter aporrectodeae subsp. tuberculatae</name>
    <dbReference type="NCBI Taxonomy" id="1110392"/>
    <lineage>
        <taxon>Bacteria</taxon>
        <taxon>Pseudomonadati</taxon>
        <taxon>Pseudomonadota</taxon>
        <taxon>Betaproteobacteria</taxon>
        <taxon>Burkholderiales</taxon>
        <taxon>Comamonadaceae</taxon>
        <taxon>Verminephrobacter</taxon>
    </lineage>
</organism>
<keyword evidence="9" id="KW-1185">Reference proteome</keyword>
<comment type="subcellular location">
    <subcellularLocation>
        <location evidence="1">Cell membrane</location>
        <topology evidence="1">Multi-pass membrane protein</topology>
    </subcellularLocation>
</comment>
<dbReference type="EMBL" id="QZCW01000001">
    <property type="protein sequence ID" value="MCW5320106.1"/>
    <property type="molecule type" value="Genomic_DNA"/>
</dbReference>
<evidence type="ECO:0000313" key="8">
    <source>
        <dbReference type="EMBL" id="MCW5320106.1"/>
    </source>
</evidence>
<evidence type="ECO:0000256" key="3">
    <source>
        <dbReference type="ARBA" id="ARBA00022692"/>
    </source>
</evidence>
<evidence type="ECO:0000256" key="2">
    <source>
        <dbReference type="ARBA" id="ARBA00022475"/>
    </source>
</evidence>
<reference evidence="9" key="1">
    <citation type="submission" date="2023-07" db="EMBL/GenBank/DDBJ databases">
        <title>Verminephrobacter genomes.</title>
        <authorList>
            <person name="Lund M.B."/>
        </authorList>
    </citation>
    <scope>NUCLEOTIDE SEQUENCE [LARGE SCALE GENOMIC DNA]</scope>
    <source>
        <strain evidence="9">AtM5-05</strain>
    </source>
</reference>
<proteinExistence type="predicted"/>
<dbReference type="InterPro" id="IPR042094">
    <property type="entry name" value="T2SS_GspF_sf"/>
</dbReference>
<evidence type="ECO:0000256" key="1">
    <source>
        <dbReference type="ARBA" id="ARBA00004651"/>
    </source>
</evidence>
<sequence length="314" mass="34804">MESNTLIIALIAASAGLSVGLVAWLLSRSMASVPSEDRSYKDSPPLAFRLLWWPIQWISYLLAPQLGDGKAVQALRLKLRQAGLDYTLSPAQFIACRVISALVALLVVWWIVSSFDGVPIGASAGANTEPRHIPRGVYAQAMAIGALLGWLYPAIWIRDRIALRRRELLRMMPFFLDIITLCVEAGLNMQGAITQAVAKGPPSLVREEFQRVLRDLRAGKGRAEALRDMGERLNEPSVTNFIMAVIQAERMGMSLGPVLRAQADQRRSERFLRAEKLAMEAPVKMLFPLIAFIFPCTFIVLLFPIAMKFMNAGL</sequence>
<evidence type="ECO:0000256" key="6">
    <source>
        <dbReference type="SAM" id="Phobius"/>
    </source>
</evidence>
<dbReference type="Gene3D" id="1.20.81.30">
    <property type="entry name" value="Type II secretion system (T2SS), domain F"/>
    <property type="match status" value="1"/>
</dbReference>
<dbReference type="RefSeq" id="WP_265280963.1">
    <property type="nucleotide sequence ID" value="NZ_QZCW01000001.1"/>
</dbReference>
<dbReference type="InterPro" id="IPR018076">
    <property type="entry name" value="T2SS_GspF_dom"/>
</dbReference>
<keyword evidence="4 6" id="KW-1133">Transmembrane helix</keyword>
<dbReference type="Proteomes" id="UP001208935">
    <property type="component" value="Unassembled WGS sequence"/>
</dbReference>
<evidence type="ECO:0000313" key="9">
    <source>
        <dbReference type="Proteomes" id="UP001208935"/>
    </source>
</evidence>
<feature type="transmembrane region" description="Helical" evidence="6">
    <location>
        <begin position="137"/>
        <end position="157"/>
    </location>
</feature>
<dbReference type="PANTHER" id="PTHR35007">
    <property type="entry name" value="INTEGRAL MEMBRANE PROTEIN-RELATED"/>
    <property type="match status" value="1"/>
</dbReference>
<evidence type="ECO:0000259" key="7">
    <source>
        <dbReference type="Pfam" id="PF00482"/>
    </source>
</evidence>
<feature type="transmembrane region" description="Helical" evidence="6">
    <location>
        <begin position="286"/>
        <end position="307"/>
    </location>
</feature>
<evidence type="ECO:0000256" key="5">
    <source>
        <dbReference type="ARBA" id="ARBA00023136"/>
    </source>
</evidence>
<feature type="transmembrane region" description="Helical" evidence="6">
    <location>
        <begin position="84"/>
        <end position="112"/>
    </location>
</feature>
<keyword evidence="5 6" id="KW-0472">Membrane</keyword>
<feature type="domain" description="Type II secretion system protein GspF" evidence="7">
    <location>
        <begin position="175"/>
        <end position="302"/>
    </location>
</feature>
<accession>A0ABT3KP59</accession>
<gene>
    <name evidence="8" type="ORF">D5039_02605</name>
</gene>
<dbReference type="PANTHER" id="PTHR35007:SF2">
    <property type="entry name" value="PILUS ASSEMBLE PROTEIN"/>
    <property type="match status" value="1"/>
</dbReference>
<feature type="transmembrane region" description="Helical" evidence="6">
    <location>
        <begin position="7"/>
        <end position="26"/>
    </location>
</feature>
<evidence type="ECO:0000256" key="4">
    <source>
        <dbReference type="ARBA" id="ARBA00022989"/>
    </source>
</evidence>
<dbReference type="Pfam" id="PF00482">
    <property type="entry name" value="T2SSF"/>
    <property type="match status" value="1"/>
</dbReference>
<name>A0ABT3KP59_9BURK</name>